<feature type="domain" description="ABC transmembrane type-1" evidence="8">
    <location>
        <begin position="84"/>
        <end position="298"/>
    </location>
</feature>
<accession>M9RWT8</accession>
<evidence type="ECO:0000256" key="5">
    <source>
        <dbReference type="ARBA" id="ARBA00022989"/>
    </source>
</evidence>
<dbReference type="KEGG" id="oar:OA238_160p1150"/>
<feature type="transmembrane region" description="Helical" evidence="7">
    <location>
        <begin position="24"/>
        <end position="48"/>
    </location>
</feature>
<reference evidence="9 10" key="1">
    <citation type="journal article" date="2013" name="PLoS ONE">
        <title>Poles Apart: Arctic and Antarctic Octadecabacter strains Share High Genome Plasticity and a New Type of Xanthorhodopsin.</title>
        <authorList>
            <person name="Vollmers J."/>
            <person name="Voget S."/>
            <person name="Dietrich S."/>
            <person name="Gollnow K."/>
            <person name="Smits M."/>
            <person name="Meyer K."/>
            <person name="Brinkhoff T."/>
            <person name="Simon M."/>
            <person name="Daniel R."/>
        </authorList>
    </citation>
    <scope>NUCLEOTIDE SEQUENCE [LARGE SCALE GENOMIC DNA]</scope>
    <source>
        <strain evidence="9 10">238</strain>
        <plasmid evidence="10">Plasmid pOA238_160</plasmid>
    </source>
</reference>
<keyword evidence="9" id="KW-0614">Plasmid</keyword>
<keyword evidence="4 7" id="KW-0812">Transmembrane</keyword>
<evidence type="ECO:0000256" key="3">
    <source>
        <dbReference type="ARBA" id="ARBA00022475"/>
    </source>
</evidence>
<evidence type="ECO:0000259" key="8">
    <source>
        <dbReference type="PROSITE" id="PS50928"/>
    </source>
</evidence>
<comment type="similarity">
    <text evidence="7">Belongs to the binding-protein-dependent transport system permease family.</text>
</comment>
<gene>
    <name evidence="9" type="ORF">OA238_160p1150</name>
</gene>
<proteinExistence type="inferred from homology"/>
<dbReference type="eggNOG" id="COG1175">
    <property type="taxonomic scope" value="Bacteria"/>
</dbReference>
<keyword evidence="6 7" id="KW-0472">Membrane</keyword>
<dbReference type="PANTHER" id="PTHR30193">
    <property type="entry name" value="ABC TRANSPORTER PERMEASE PROTEIN"/>
    <property type="match status" value="1"/>
</dbReference>
<dbReference type="Gene3D" id="1.10.3720.10">
    <property type="entry name" value="MetI-like"/>
    <property type="match status" value="1"/>
</dbReference>
<evidence type="ECO:0000256" key="4">
    <source>
        <dbReference type="ARBA" id="ARBA00022692"/>
    </source>
</evidence>
<dbReference type="HOGENOM" id="CLU_016047_0_0_5"/>
<feature type="transmembrane region" description="Helical" evidence="7">
    <location>
        <begin position="275"/>
        <end position="298"/>
    </location>
</feature>
<organism evidence="9 10">
    <name type="scientific">Octadecabacter arcticus 238</name>
    <dbReference type="NCBI Taxonomy" id="391616"/>
    <lineage>
        <taxon>Bacteria</taxon>
        <taxon>Pseudomonadati</taxon>
        <taxon>Pseudomonadota</taxon>
        <taxon>Alphaproteobacteria</taxon>
        <taxon>Rhodobacterales</taxon>
        <taxon>Roseobacteraceae</taxon>
        <taxon>Octadecabacter</taxon>
    </lineage>
</organism>
<dbReference type="RefSeq" id="WP_015497812.1">
    <property type="nucleotide sequence ID" value="NC_020910.1"/>
</dbReference>
<feature type="transmembrane region" description="Helical" evidence="7">
    <location>
        <begin position="122"/>
        <end position="142"/>
    </location>
</feature>
<dbReference type="SUPFAM" id="SSF161098">
    <property type="entry name" value="MetI-like"/>
    <property type="match status" value="1"/>
</dbReference>
<dbReference type="SUPFAM" id="SSF160964">
    <property type="entry name" value="MalF N-terminal region-like"/>
    <property type="match status" value="1"/>
</dbReference>
<sequence>MSDLSVGAPVPVRRRQSFFRRNKLVITPLLFIAPAFAMFSLFVIYPIIQSIALSFTQWQGIGPKTFIGFENYRQLWHDPVFWKALVNNIYWLVLFLLAPVIGLFVALFLNQKVFGIRLVKSLFFFPFVVSQIVVGMIFTWFYDPSFGLIAAIIEPLGWTIPSILADENWATIGVIVAGLWPQTAYCMILYLTGLNSVNPEIVEAARLDGAKGWWLLVHIVLPQLRAATFIAIVVTIIGALRSFDLVAIMTEGGPYNSSNVLAYYMYDNAIFRYRVGYAAAIATVLFMIMNVYIAWFLMRLLKSEKGSH</sequence>
<dbReference type="GO" id="GO:0005886">
    <property type="term" value="C:plasma membrane"/>
    <property type="evidence" value="ECO:0007669"/>
    <property type="project" value="UniProtKB-SubCell"/>
</dbReference>
<dbReference type="PANTHER" id="PTHR30193:SF42">
    <property type="entry name" value="ABC TRANSPORTER PERMEASE PROTEIN"/>
    <property type="match status" value="1"/>
</dbReference>
<dbReference type="InterPro" id="IPR000515">
    <property type="entry name" value="MetI-like"/>
</dbReference>
<dbReference type="InterPro" id="IPR035906">
    <property type="entry name" value="MetI-like_sf"/>
</dbReference>
<name>M9RWT8_9RHOB</name>
<evidence type="ECO:0000256" key="6">
    <source>
        <dbReference type="ARBA" id="ARBA00023136"/>
    </source>
</evidence>
<dbReference type="AlphaFoldDB" id="M9RWT8"/>
<keyword evidence="5 7" id="KW-1133">Transmembrane helix</keyword>
<evidence type="ECO:0000313" key="9">
    <source>
        <dbReference type="EMBL" id="AGI74921.1"/>
    </source>
</evidence>
<comment type="subcellular location">
    <subcellularLocation>
        <location evidence="1 7">Cell membrane</location>
        <topology evidence="1 7">Multi-pass membrane protein</topology>
    </subcellularLocation>
</comment>
<dbReference type="OrthoDB" id="9773727at2"/>
<dbReference type="Pfam" id="PF00528">
    <property type="entry name" value="BPD_transp_1"/>
    <property type="match status" value="1"/>
</dbReference>
<evidence type="ECO:0000256" key="2">
    <source>
        <dbReference type="ARBA" id="ARBA00022448"/>
    </source>
</evidence>
<dbReference type="EMBL" id="CP003744">
    <property type="protein sequence ID" value="AGI74921.1"/>
    <property type="molecule type" value="Genomic_DNA"/>
</dbReference>
<dbReference type="InterPro" id="IPR051393">
    <property type="entry name" value="ABC_transporter_permease"/>
</dbReference>
<geneLocation type="plasmid" evidence="9 10">
    <name>pOA238_160</name>
</geneLocation>
<protein>
    <submittedName>
        <fullName evidence="9">ABC transporter permease protein</fullName>
    </submittedName>
</protein>
<feature type="transmembrane region" description="Helical" evidence="7">
    <location>
        <begin position="172"/>
        <end position="193"/>
    </location>
</feature>
<feature type="transmembrane region" description="Helical" evidence="7">
    <location>
        <begin position="213"/>
        <end position="240"/>
    </location>
</feature>
<keyword evidence="10" id="KW-1185">Reference proteome</keyword>
<feature type="transmembrane region" description="Helical" evidence="7">
    <location>
        <begin position="89"/>
        <end position="110"/>
    </location>
</feature>
<dbReference type="GO" id="GO:0055085">
    <property type="term" value="P:transmembrane transport"/>
    <property type="evidence" value="ECO:0007669"/>
    <property type="project" value="InterPro"/>
</dbReference>
<keyword evidence="2 7" id="KW-0813">Transport</keyword>
<dbReference type="PROSITE" id="PS50928">
    <property type="entry name" value="ABC_TM1"/>
    <property type="match status" value="1"/>
</dbReference>
<keyword evidence="3" id="KW-1003">Cell membrane</keyword>
<dbReference type="Proteomes" id="UP000004688">
    <property type="component" value="Plasmid pOA238_160"/>
</dbReference>
<dbReference type="CDD" id="cd06261">
    <property type="entry name" value="TM_PBP2"/>
    <property type="match status" value="1"/>
</dbReference>
<evidence type="ECO:0000256" key="7">
    <source>
        <dbReference type="RuleBase" id="RU363032"/>
    </source>
</evidence>
<evidence type="ECO:0000256" key="1">
    <source>
        <dbReference type="ARBA" id="ARBA00004651"/>
    </source>
</evidence>
<evidence type="ECO:0000313" key="10">
    <source>
        <dbReference type="Proteomes" id="UP000004688"/>
    </source>
</evidence>
<feature type="transmembrane region" description="Helical" evidence="7">
    <location>
        <begin position="148"/>
        <end position="165"/>
    </location>
</feature>